<dbReference type="Pfam" id="PF10354">
    <property type="entry name" value="BMT5-like"/>
    <property type="match status" value="1"/>
</dbReference>
<reference evidence="2" key="1">
    <citation type="journal article" date="2019" name="Science">
        <title>Mutation of a bHLH transcription factor allowed almond domestication.</title>
        <authorList>
            <person name="Sanchez-Perez R."/>
            <person name="Pavan S."/>
            <person name="Mazzeo R."/>
            <person name="Moldovan C."/>
            <person name="Aiese Cigliano R."/>
            <person name="Del Cueto J."/>
            <person name="Ricciardi F."/>
            <person name="Lotti C."/>
            <person name="Ricciardi L."/>
            <person name="Dicenta F."/>
            <person name="Lopez-Marques R.L."/>
            <person name="Lindberg Moller B."/>
        </authorList>
    </citation>
    <scope>NUCLEOTIDE SEQUENCE</scope>
</reference>
<dbReference type="GO" id="GO:0070042">
    <property type="term" value="F:rRNA (uridine-N3-)-methyltransferase activity"/>
    <property type="evidence" value="ECO:0007669"/>
    <property type="project" value="InterPro"/>
</dbReference>
<evidence type="ECO:0000313" key="2">
    <source>
        <dbReference type="EMBL" id="BBH01452.1"/>
    </source>
</evidence>
<feature type="domain" description="25S rRNA (uridine-N(3))-methyltransferase BMT5-like" evidence="1">
    <location>
        <begin position="27"/>
        <end position="136"/>
    </location>
</feature>
<dbReference type="AlphaFoldDB" id="A0A4Y1RBD3"/>
<accession>A0A4Y1RBD3</accession>
<evidence type="ECO:0000259" key="1">
    <source>
        <dbReference type="Pfam" id="PF10354"/>
    </source>
</evidence>
<sequence>MESFWLGCQHGCDFSRLQRVFDAELFKAMSNVKELEARGCKVLHEVDVHSISQHPFLIREKGFRIILEGFHQDLVRGFLKNACEMLTAIGEIHVTHKTTFPFSEWKIVELAKEVGLYLVDEEQFSLLDYPGYENKRGAGMCDKTFHVGMCSTFKFAKLLYSSTTSWSGCFGINGPHMQRDEYLGRVGAYATDSVA</sequence>
<dbReference type="PANTHER" id="PTHR11538:SF89">
    <property type="entry name" value="PROTEIN, PUTATIVE (DUF2431)-RELATED"/>
    <property type="match status" value="1"/>
</dbReference>
<dbReference type="GO" id="GO:0070475">
    <property type="term" value="P:rRNA base methylation"/>
    <property type="evidence" value="ECO:0007669"/>
    <property type="project" value="InterPro"/>
</dbReference>
<gene>
    <name evidence="2" type="ORF">Prudu_011724</name>
</gene>
<dbReference type="PANTHER" id="PTHR11538">
    <property type="entry name" value="PHENYLALANYL-TRNA SYNTHETASE"/>
    <property type="match status" value="1"/>
</dbReference>
<organism evidence="2">
    <name type="scientific">Prunus dulcis</name>
    <name type="common">Almond</name>
    <name type="synonym">Amygdalus dulcis</name>
    <dbReference type="NCBI Taxonomy" id="3755"/>
    <lineage>
        <taxon>Eukaryota</taxon>
        <taxon>Viridiplantae</taxon>
        <taxon>Streptophyta</taxon>
        <taxon>Embryophyta</taxon>
        <taxon>Tracheophyta</taxon>
        <taxon>Spermatophyta</taxon>
        <taxon>Magnoliopsida</taxon>
        <taxon>eudicotyledons</taxon>
        <taxon>Gunneridae</taxon>
        <taxon>Pentapetalae</taxon>
        <taxon>rosids</taxon>
        <taxon>fabids</taxon>
        <taxon>Rosales</taxon>
        <taxon>Rosaceae</taxon>
        <taxon>Amygdaloideae</taxon>
        <taxon>Amygdaleae</taxon>
        <taxon>Prunus</taxon>
    </lineage>
</organism>
<dbReference type="EMBL" id="AP019300">
    <property type="protein sequence ID" value="BBH01452.1"/>
    <property type="molecule type" value="Genomic_DNA"/>
</dbReference>
<name>A0A4Y1RBD3_PRUDU</name>
<proteinExistence type="predicted"/>
<dbReference type="GO" id="GO:0005737">
    <property type="term" value="C:cytoplasm"/>
    <property type="evidence" value="ECO:0007669"/>
    <property type="project" value="TreeGrafter"/>
</dbReference>
<dbReference type="InterPro" id="IPR019446">
    <property type="entry name" value="BMT5-like"/>
</dbReference>
<protein>
    <recommendedName>
        <fullName evidence="1">25S rRNA (uridine-N(3))-methyltransferase BMT5-like domain-containing protein</fullName>
    </recommendedName>
</protein>